<dbReference type="GO" id="GO:0022857">
    <property type="term" value="F:transmembrane transporter activity"/>
    <property type="evidence" value="ECO:0007669"/>
    <property type="project" value="InterPro"/>
</dbReference>
<dbReference type="Proteomes" id="UP000027920">
    <property type="component" value="Unassembled WGS sequence"/>
</dbReference>
<gene>
    <name evidence="6" type="ORF">A1O9_09583</name>
</gene>
<protein>
    <recommendedName>
        <fullName evidence="8">Major facilitator superfamily (MFS) profile domain-containing protein</fullName>
    </recommendedName>
</protein>
<evidence type="ECO:0000256" key="2">
    <source>
        <dbReference type="ARBA" id="ARBA00022692"/>
    </source>
</evidence>
<dbReference type="HOGENOM" id="CLU_2386169_0_0_1"/>
<keyword evidence="7" id="KW-1185">Reference proteome</keyword>
<dbReference type="AlphaFoldDB" id="A0A072P3Y2"/>
<keyword evidence="5" id="KW-0732">Signal</keyword>
<comment type="subcellular location">
    <subcellularLocation>
        <location evidence="1">Membrane</location>
        <topology evidence="1">Multi-pass membrane protein</topology>
    </subcellularLocation>
</comment>
<evidence type="ECO:0000256" key="4">
    <source>
        <dbReference type="ARBA" id="ARBA00023136"/>
    </source>
</evidence>
<organism evidence="6 7">
    <name type="scientific">Exophiala aquamarina CBS 119918</name>
    <dbReference type="NCBI Taxonomy" id="1182545"/>
    <lineage>
        <taxon>Eukaryota</taxon>
        <taxon>Fungi</taxon>
        <taxon>Dikarya</taxon>
        <taxon>Ascomycota</taxon>
        <taxon>Pezizomycotina</taxon>
        <taxon>Eurotiomycetes</taxon>
        <taxon>Chaetothyriomycetidae</taxon>
        <taxon>Chaetothyriales</taxon>
        <taxon>Herpotrichiellaceae</taxon>
        <taxon>Exophiala</taxon>
    </lineage>
</organism>
<keyword evidence="4" id="KW-0472">Membrane</keyword>
<dbReference type="PROSITE" id="PS00216">
    <property type="entry name" value="SUGAR_TRANSPORT_1"/>
    <property type="match status" value="1"/>
</dbReference>
<dbReference type="VEuPathDB" id="FungiDB:A1O9_09583"/>
<dbReference type="EMBL" id="AMGV01000010">
    <property type="protein sequence ID" value="KEF54417.1"/>
    <property type="molecule type" value="Genomic_DNA"/>
</dbReference>
<dbReference type="InterPro" id="IPR005829">
    <property type="entry name" value="Sugar_transporter_CS"/>
</dbReference>
<proteinExistence type="predicted"/>
<dbReference type="Gene3D" id="1.20.1250.20">
    <property type="entry name" value="MFS general substrate transporter like domains"/>
    <property type="match status" value="1"/>
</dbReference>
<dbReference type="InterPro" id="IPR036259">
    <property type="entry name" value="MFS_trans_sf"/>
</dbReference>
<feature type="signal peptide" evidence="5">
    <location>
        <begin position="1"/>
        <end position="26"/>
    </location>
</feature>
<evidence type="ECO:0000313" key="6">
    <source>
        <dbReference type="EMBL" id="KEF54417.1"/>
    </source>
</evidence>
<comment type="caution">
    <text evidence="6">The sequence shown here is derived from an EMBL/GenBank/DDBJ whole genome shotgun (WGS) entry which is preliminary data.</text>
</comment>
<evidence type="ECO:0000256" key="1">
    <source>
        <dbReference type="ARBA" id="ARBA00004141"/>
    </source>
</evidence>
<dbReference type="Pfam" id="PF00083">
    <property type="entry name" value="Sugar_tr"/>
    <property type="match status" value="1"/>
</dbReference>
<accession>A0A072P3Y2</accession>
<evidence type="ECO:0000256" key="5">
    <source>
        <dbReference type="SAM" id="SignalP"/>
    </source>
</evidence>
<evidence type="ECO:0000313" key="7">
    <source>
        <dbReference type="Proteomes" id="UP000027920"/>
    </source>
</evidence>
<dbReference type="OrthoDB" id="6612291at2759"/>
<dbReference type="GO" id="GO:0016020">
    <property type="term" value="C:membrane"/>
    <property type="evidence" value="ECO:0007669"/>
    <property type="project" value="UniProtKB-SubCell"/>
</dbReference>
<keyword evidence="2" id="KW-0812">Transmembrane</keyword>
<feature type="chain" id="PRO_5001683142" description="Major facilitator superfamily (MFS) profile domain-containing protein" evidence="5">
    <location>
        <begin position="27"/>
        <end position="94"/>
    </location>
</feature>
<name>A0A072P3Y2_9EURO</name>
<dbReference type="SUPFAM" id="SSF103473">
    <property type="entry name" value="MFS general substrate transporter"/>
    <property type="match status" value="1"/>
</dbReference>
<dbReference type="RefSeq" id="XP_013257007.1">
    <property type="nucleotide sequence ID" value="XM_013401553.1"/>
</dbReference>
<evidence type="ECO:0000256" key="3">
    <source>
        <dbReference type="ARBA" id="ARBA00022989"/>
    </source>
</evidence>
<reference evidence="6 7" key="1">
    <citation type="submission" date="2013-03" db="EMBL/GenBank/DDBJ databases">
        <title>The Genome Sequence of Exophiala aquamarina CBS 119918.</title>
        <authorList>
            <consortium name="The Broad Institute Genomics Platform"/>
            <person name="Cuomo C."/>
            <person name="de Hoog S."/>
            <person name="Gorbushina A."/>
            <person name="Walker B."/>
            <person name="Young S.K."/>
            <person name="Zeng Q."/>
            <person name="Gargeya S."/>
            <person name="Fitzgerald M."/>
            <person name="Haas B."/>
            <person name="Abouelleil A."/>
            <person name="Allen A.W."/>
            <person name="Alvarado L."/>
            <person name="Arachchi H.M."/>
            <person name="Berlin A.M."/>
            <person name="Chapman S.B."/>
            <person name="Gainer-Dewar J."/>
            <person name="Goldberg J."/>
            <person name="Griggs A."/>
            <person name="Gujja S."/>
            <person name="Hansen M."/>
            <person name="Howarth C."/>
            <person name="Imamovic A."/>
            <person name="Ireland A."/>
            <person name="Larimer J."/>
            <person name="McCowan C."/>
            <person name="Murphy C."/>
            <person name="Pearson M."/>
            <person name="Poon T.W."/>
            <person name="Priest M."/>
            <person name="Roberts A."/>
            <person name="Saif S."/>
            <person name="Shea T."/>
            <person name="Sisk P."/>
            <person name="Sykes S."/>
            <person name="Wortman J."/>
            <person name="Nusbaum C."/>
            <person name="Birren B."/>
        </authorList>
    </citation>
    <scope>NUCLEOTIDE SEQUENCE [LARGE SCALE GENOMIC DNA]</scope>
    <source>
        <strain evidence="6 7">CBS 119918</strain>
    </source>
</reference>
<sequence>MGYEISMVGNLLAVLILLYKFGRETSSRVLDISAHDQQVFNAASSVRLFASAFGTGILSDWLGRKKVVLLACRICVAGILVQGVLHQYSDAVCW</sequence>
<keyword evidence="3" id="KW-1133">Transmembrane helix</keyword>
<dbReference type="GeneID" id="25284492"/>
<dbReference type="InterPro" id="IPR005828">
    <property type="entry name" value="MFS_sugar_transport-like"/>
</dbReference>
<evidence type="ECO:0008006" key="8">
    <source>
        <dbReference type="Google" id="ProtNLM"/>
    </source>
</evidence>